<organism evidence="5 6">
    <name type="scientific">Hahella chejuensis (strain KCTC 2396)</name>
    <dbReference type="NCBI Taxonomy" id="349521"/>
    <lineage>
        <taxon>Bacteria</taxon>
        <taxon>Pseudomonadati</taxon>
        <taxon>Pseudomonadota</taxon>
        <taxon>Gammaproteobacteria</taxon>
        <taxon>Oceanospirillales</taxon>
        <taxon>Hahellaceae</taxon>
        <taxon>Hahella</taxon>
    </lineage>
</organism>
<dbReference type="KEGG" id="hch:HCH_05423"/>
<dbReference type="Pfam" id="PF00497">
    <property type="entry name" value="SBP_bac_3"/>
    <property type="match status" value="1"/>
</dbReference>
<dbReference type="AlphaFoldDB" id="Q2SB84"/>
<evidence type="ECO:0000256" key="2">
    <source>
        <dbReference type="ARBA" id="ARBA00022729"/>
    </source>
</evidence>
<dbReference type="SUPFAM" id="SSF53850">
    <property type="entry name" value="Periplasmic binding protein-like II"/>
    <property type="match status" value="1"/>
</dbReference>
<evidence type="ECO:0000259" key="4">
    <source>
        <dbReference type="SMART" id="SM00062"/>
    </source>
</evidence>
<sequence length="266" mass="30724">MNFFNHPWRRAVLLAVIAQWFLLSPSVHAQDAPANASESRLIRFNMSDGGGFPPFTYYDEHNQPQGIMYEVLATVASRRNYQLKLMALPRKRLDSMLAAGDVEVVPLAKEWTDAPTQFLWSKPVIPHRDVIFSLRDRNLQFKKVDELVGMTLVVRFGYHYPLLDPYFEEGLIERQEDYSESIMLSHLLKTPDRVDGAVINEMVGLWLIKEKRLGNKFVLSEQDVSTVWYRFAVTPQRKQLLADIDAVLQELKDSGDLQEIIARYQP</sequence>
<dbReference type="HOGENOM" id="CLU_083824_1_0_6"/>
<dbReference type="PANTHER" id="PTHR35936">
    <property type="entry name" value="MEMBRANE-BOUND LYTIC MUREIN TRANSGLYCOSYLASE F"/>
    <property type="match status" value="1"/>
</dbReference>
<keyword evidence="6" id="KW-1185">Reference proteome</keyword>
<evidence type="ECO:0000313" key="5">
    <source>
        <dbReference type="EMBL" id="ABC32090.1"/>
    </source>
</evidence>
<dbReference type="Proteomes" id="UP000000238">
    <property type="component" value="Chromosome"/>
</dbReference>
<accession>Q2SB84</accession>
<dbReference type="Gene3D" id="3.40.190.10">
    <property type="entry name" value="Periplasmic binding protein-like II"/>
    <property type="match status" value="2"/>
</dbReference>
<evidence type="ECO:0000256" key="1">
    <source>
        <dbReference type="ARBA" id="ARBA00010333"/>
    </source>
</evidence>
<dbReference type="EMBL" id="CP000155">
    <property type="protein sequence ID" value="ABC32090.1"/>
    <property type="molecule type" value="Genomic_DNA"/>
</dbReference>
<reference evidence="5 6" key="1">
    <citation type="journal article" date="2005" name="Nucleic Acids Res.">
        <title>Genomic blueprint of Hahella chejuensis, a marine microbe producing an algicidal agent.</title>
        <authorList>
            <person name="Jeong H."/>
            <person name="Yim J.H."/>
            <person name="Lee C."/>
            <person name="Choi S.-H."/>
            <person name="Park Y.K."/>
            <person name="Yoon S.H."/>
            <person name="Hur C.-G."/>
            <person name="Kang H.-Y."/>
            <person name="Kim D."/>
            <person name="Lee H.H."/>
            <person name="Park K.H."/>
            <person name="Park S.-H."/>
            <person name="Park H.-S."/>
            <person name="Lee H.K."/>
            <person name="Oh T.K."/>
            <person name="Kim J.F."/>
        </authorList>
    </citation>
    <scope>NUCLEOTIDE SEQUENCE [LARGE SCALE GENOMIC DNA]</scope>
    <source>
        <strain evidence="5 6">KCTC 2396</strain>
    </source>
</reference>
<dbReference type="RefSeq" id="WP_011399154.1">
    <property type="nucleotide sequence ID" value="NC_007645.1"/>
</dbReference>
<dbReference type="PANTHER" id="PTHR35936:SF6">
    <property type="entry name" value="AMINO ACID ABC TRANSPORTER SUBSTRATE-BINDING PAAT FAMILY PROTEIN"/>
    <property type="match status" value="1"/>
</dbReference>
<proteinExistence type="inferred from homology"/>
<dbReference type="OrthoDB" id="8771774at2"/>
<dbReference type="InterPro" id="IPR001638">
    <property type="entry name" value="Solute-binding_3/MltF_N"/>
</dbReference>
<gene>
    <name evidence="5" type="ordered locus">HCH_05423</name>
</gene>
<evidence type="ECO:0000256" key="3">
    <source>
        <dbReference type="SAM" id="SignalP"/>
    </source>
</evidence>
<feature type="domain" description="Solute-binding protein family 3/N-terminal" evidence="4">
    <location>
        <begin position="41"/>
        <end position="266"/>
    </location>
</feature>
<dbReference type="SMART" id="SM00062">
    <property type="entry name" value="PBPb"/>
    <property type="match status" value="1"/>
</dbReference>
<protein>
    <submittedName>
        <fullName evidence="5">ABC-type amino acid transport/signal transduction systems, periplasmic component/domain</fullName>
    </submittedName>
</protein>
<dbReference type="STRING" id="349521.HCH_05423"/>
<comment type="similarity">
    <text evidence="1">Belongs to the bacterial solute-binding protein 3 family.</text>
</comment>
<feature type="signal peptide" evidence="3">
    <location>
        <begin position="1"/>
        <end position="29"/>
    </location>
</feature>
<feature type="chain" id="PRO_5004215246" evidence="3">
    <location>
        <begin position="30"/>
        <end position="266"/>
    </location>
</feature>
<evidence type="ECO:0000313" key="6">
    <source>
        <dbReference type="Proteomes" id="UP000000238"/>
    </source>
</evidence>
<name>Q2SB84_HAHCH</name>
<dbReference type="eggNOG" id="COG0834">
    <property type="taxonomic scope" value="Bacteria"/>
</dbReference>
<keyword evidence="2 3" id="KW-0732">Signal</keyword>